<keyword evidence="9" id="KW-1185">Reference proteome</keyword>
<feature type="transmembrane region" description="Helical" evidence="7">
    <location>
        <begin position="197"/>
        <end position="221"/>
    </location>
</feature>
<dbReference type="GO" id="GO:0005886">
    <property type="term" value="C:plasma membrane"/>
    <property type="evidence" value="ECO:0007669"/>
    <property type="project" value="TreeGrafter"/>
</dbReference>
<dbReference type="EMBL" id="JAPQKR010000016">
    <property type="protein sequence ID" value="KAJ5190215.1"/>
    <property type="molecule type" value="Genomic_DNA"/>
</dbReference>
<feature type="transmembrane region" description="Helical" evidence="7">
    <location>
        <begin position="139"/>
        <end position="158"/>
    </location>
</feature>
<dbReference type="InterPro" id="IPR000791">
    <property type="entry name" value="Gpr1/Fun34/SatP-like"/>
</dbReference>
<keyword evidence="5 7" id="KW-0472">Membrane</keyword>
<comment type="similarity">
    <text evidence="2">Belongs to the acetate uptake transporter (AceTr) (TC 2.A.96) family.</text>
</comment>
<keyword evidence="4 7" id="KW-1133">Transmembrane helix</keyword>
<feature type="transmembrane region" description="Helical" evidence="7">
    <location>
        <begin position="233"/>
        <end position="255"/>
    </location>
</feature>
<comment type="subcellular location">
    <subcellularLocation>
        <location evidence="1">Membrane</location>
        <topology evidence="1">Multi-pass membrane protein</topology>
    </subcellularLocation>
</comment>
<name>A0A9W9J8F3_9EURO</name>
<reference evidence="8" key="2">
    <citation type="journal article" date="2023" name="IMA Fungus">
        <title>Comparative genomic study of the Penicillium genus elucidates a diverse pangenome and 15 lateral gene transfer events.</title>
        <authorList>
            <person name="Petersen C."/>
            <person name="Sorensen T."/>
            <person name="Nielsen M.R."/>
            <person name="Sondergaard T.E."/>
            <person name="Sorensen J.L."/>
            <person name="Fitzpatrick D.A."/>
            <person name="Frisvad J.C."/>
            <person name="Nielsen K.L."/>
        </authorList>
    </citation>
    <scope>NUCLEOTIDE SEQUENCE</scope>
    <source>
        <strain evidence="8">IBT 15544</strain>
    </source>
</reference>
<dbReference type="RefSeq" id="XP_058303155.1">
    <property type="nucleotide sequence ID" value="XM_058456256.1"/>
</dbReference>
<protein>
    <recommendedName>
        <fullName evidence="10">Gpr1 family protein</fullName>
    </recommendedName>
</protein>
<feature type="region of interest" description="Disordered" evidence="6">
    <location>
        <begin position="1"/>
        <end position="46"/>
    </location>
</feature>
<feature type="transmembrane region" description="Helical" evidence="7">
    <location>
        <begin position="106"/>
        <end position="127"/>
    </location>
</feature>
<dbReference type="Proteomes" id="UP001150904">
    <property type="component" value="Unassembled WGS sequence"/>
</dbReference>
<feature type="transmembrane region" description="Helical" evidence="7">
    <location>
        <begin position="170"/>
        <end position="190"/>
    </location>
</feature>
<evidence type="ECO:0000256" key="4">
    <source>
        <dbReference type="ARBA" id="ARBA00022989"/>
    </source>
</evidence>
<feature type="transmembrane region" description="Helical" evidence="7">
    <location>
        <begin position="65"/>
        <end position="86"/>
    </location>
</feature>
<evidence type="ECO:0000256" key="7">
    <source>
        <dbReference type="SAM" id="Phobius"/>
    </source>
</evidence>
<accession>A0A9W9J8F3</accession>
<evidence type="ECO:0000256" key="3">
    <source>
        <dbReference type="ARBA" id="ARBA00022692"/>
    </source>
</evidence>
<dbReference type="PANTHER" id="PTHR31123:SF1">
    <property type="entry name" value="ACCUMULATION OF DYADS PROTEIN 2-RELATED"/>
    <property type="match status" value="1"/>
</dbReference>
<dbReference type="Pfam" id="PF01184">
    <property type="entry name" value="Gpr1_Fun34_YaaH"/>
    <property type="match status" value="1"/>
</dbReference>
<sequence>MAENQGSSFEDHRQGLNGEFNTPDPVEGKDRHMQADGAGHHARAPAVPRQGAMVSQVLQPQYMKLANPGPLGLLSFAITTFVVGLYECGAGLPNENPEGSVGPTQAAFGLITFMGGTAQFIAGIMEFRVGNTFGTTVHCSYGAFWLSYAMYLLPYLGIQAAYGGDKTRAYTFAIGIYLILWCFLTLLFLLAALRTNVAIISVFFFLVLAYLFLSIANFIATEHATASVRVNKAGGAFAVICAFCAFYAGSSGLMLPETTWVRFPLGEIPGPETAA</sequence>
<dbReference type="AlphaFoldDB" id="A0A9W9J8F3"/>
<evidence type="ECO:0008006" key="10">
    <source>
        <dbReference type="Google" id="ProtNLM"/>
    </source>
</evidence>
<evidence type="ECO:0000256" key="6">
    <source>
        <dbReference type="SAM" id="MobiDB-lite"/>
    </source>
</evidence>
<comment type="caution">
    <text evidence="8">The sequence shown here is derived from an EMBL/GenBank/DDBJ whole genome shotgun (WGS) entry which is preliminary data.</text>
</comment>
<keyword evidence="3 7" id="KW-0812">Transmembrane</keyword>
<proteinExistence type="inferred from homology"/>
<dbReference type="InterPro" id="IPR051633">
    <property type="entry name" value="AceTr"/>
</dbReference>
<evidence type="ECO:0000313" key="8">
    <source>
        <dbReference type="EMBL" id="KAJ5190215.1"/>
    </source>
</evidence>
<dbReference type="GeneID" id="83183557"/>
<evidence type="ECO:0000313" key="9">
    <source>
        <dbReference type="Proteomes" id="UP001150904"/>
    </source>
</evidence>
<evidence type="ECO:0000256" key="5">
    <source>
        <dbReference type="ARBA" id="ARBA00023136"/>
    </source>
</evidence>
<dbReference type="GO" id="GO:0015123">
    <property type="term" value="F:acetate transmembrane transporter activity"/>
    <property type="evidence" value="ECO:0007669"/>
    <property type="project" value="TreeGrafter"/>
</dbReference>
<dbReference type="NCBIfam" id="NF038013">
    <property type="entry name" value="AceTr_1"/>
    <property type="match status" value="1"/>
</dbReference>
<organism evidence="8 9">
    <name type="scientific">Penicillium cinerascens</name>
    <dbReference type="NCBI Taxonomy" id="70096"/>
    <lineage>
        <taxon>Eukaryota</taxon>
        <taxon>Fungi</taxon>
        <taxon>Dikarya</taxon>
        <taxon>Ascomycota</taxon>
        <taxon>Pezizomycotina</taxon>
        <taxon>Eurotiomycetes</taxon>
        <taxon>Eurotiomycetidae</taxon>
        <taxon>Eurotiales</taxon>
        <taxon>Aspergillaceae</taxon>
        <taxon>Penicillium</taxon>
    </lineage>
</organism>
<dbReference type="PANTHER" id="PTHR31123">
    <property type="entry name" value="ACCUMULATION OF DYADS PROTEIN 2-RELATED"/>
    <property type="match status" value="1"/>
</dbReference>
<dbReference type="OrthoDB" id="3648309at2759"/>
<gene>
    <name evidence="8" type="ORF">N7498_009200</name>
</gene>
<evidence type="ECO:0000256" key="1">
    <source>
        <dbReference type="ARBA" id="ARBA00004141"/>
    </source>
</evidence>
<reference evidence="8" key="1">
    <citation type="submission" date="2022-12" db="EMBL/GenBank/DDBJ databases">
        <authorList>
            <person name="Petersen C."/>
        </authorList>
    </citation>
    <scope>NUCLEOTIDE SEQUENCE</scope>
    <source>
        <strain evidence="8">IBT 15544</strain>
    </source>
</reference>
<evidence type="ECO:0000256" key="2">
    <source>
        <dbReference type="ARBA" id="ARBA00005587"/>
    </source>
</evidence>